<organism evidence="1 2">
    <name type="scientific">Candidatus Phycorickettsia trachydisci</name>
    <dbReference type="NCBI Taxonomy" id="2115978"/>
    <lineage>
        <taxon>Bacteria</taxon>
        <taxon>Pseudomonadati</taxon>
        <taxon>Pseudomonadota</taxon>
        <taxon>Alphaproteobacteria</taxon>
        <taxon>Rickettsiales</taxon>
        <taxon>Rickettsiaceae</taxon>
        <taxon>Candidatus Phycorickettsia</taxon>
    </lineage>
</organism>
<dbReference type="KEGG" id="ptc:phytr_4220"/>
<gene>
    <name evidence="1" type="ORF">phytr_4220</name>
</gene>
<evidence type="ECO:0000313" key="1">
    <source>
        <dbReference type="EMBL" id="AVP87372.1"/>
    </source>
</evidence>
<dbReference type="AlphaFoldDB" id="A0A2P1P7X6"/>
<protein>
    <submittedName>
        <fullName evidence="1">Uncharacterized protein</fullName>
    </submittedName>
</protein>
<dbReference type="EMBL" id="CP027845">
    <property type="protein sequence ID" value="AVP87372.1"/>
    <property type="molecule type" value="Genomic_DNA"/>
</dbReference>
<sequence length="166" mass="18510">MLKLKKENLGDNSKKKLSELIEKLKIQEDKQEAVEKILINSIPDPLKVWSVLLNDKAIGKHFKNLIAQLDTPSTRNSYTETIFDKIKECIEPQADIKITIEIKKSEPNSTISDSSTELCAEPIKLDASGNEVDNNPSVQSLQTVVQVEETGKDSQGYVNIQSEDLG</sequence>
<proteinExistence type="predicted"/>
<name>A0A2P1P7X6_9RICK</name>
<keyword evidence="2" id="KW-1185">Reference proteome</keyword>
<reference evidence="1 2" key="1">
    <citation type="submission" date="2018-03" db="EMBL/GenBank/DDBJ databases">
        <title>A gene transfer event suggests a long-term partnership between eustigmatophyte algae and a novel lineage of endosymbiotic bacteria.</title>
        <authorList>
            <person name="Yurchenko T."/>
            <person name="Sevcikova T."/>
            <person name="Pribyl P."/>
            <person name="El Karkouri K."/>
            <person name="Klimes V."/>
            <person name="Amaral R."/>
            <person name="Zbrankova V."/>
            <person name="Kim E."/>
            <person name="Raoult D."/>
            <person name="Santos L.M.A."/>
            <person name="Elias M."/>
        </authorList>
    </citation>
    <scope>NUCLEOTIDE SEQUENCE [LARGE SCALE GENOMIC DNA]</scope>
    <source>
        <strain evidence="1">CCALA 838</strain>
    </source>
</reference>
<dbReference type="Proteomes" id="UP000241762">
    <property type="component" value="Chromosome"/>
</dbReference>
<evidence type="ECO:0000313" key="2">
    <source>
        <dbReference type="Proteomes" id="UP000241762"/>
    </source>
</evidence>
<dbReference type="RefSeq" id="WP_106874238.1">
    <property type="nucleotide sequence ID" value="NZ_CP027845.1"/>
</dbReference>
<accession>A0A2P1P7X6</accession>